<proteinExistence type="predicted"/>
<accession>A0A1D8UUU7</accession>
<name>A0A1D8UUU7_9PROT</name>
<dbReference type="EMBL" id="CP014674">
    <property type="protein sequence ID" value="AOX17420.1"/>
    <property type="molecule type" value="Genomic_DNA"/>
</dbReference>
<dbReference type="KEGG" id="kba:A0U89_10030"/>
<reference evidence="1 2" key="1">
    <citation type="journal article" date="2016" name="Microb. Cell Fact.">
        <title>Dissection of exopolysaccharide biosynthesis in Kozakia baliensis.</title>
        <authorList>
            <person name="Brandt J.U."/>
            <person name="Jakob F."/>
            <person name="Behr J."/>
            <person name="Geissler A.J."/>
            <person name="Vogel R.F."/>
        </authorList>
    </citation>
    <scope>NUCLEOTIDE SEQUENCE [LARGE SCALE GENOMIC DNA]</scope>
    <source>
        <strain evidence="1 2">DSM 14400</strain>
    </source>
</reference>
<dbReference type="Proteomes" id="UP000179145">
    <property type="component" value="Chromosome"/>
</dbReference>
<evidence type="ECO:0000313" key="2">
    <source>
        <dbReference type="Proteomes" id="UP000179145"/>
    </source>
</evidence>
<dbReference type="AlphaFoldDB" id="A0A1D8UUU7"/>
<protein>
    <submittedName>
        <fullName evidence="1">Uncharacterized protein</fullName>
    </submittedName>
</protein>
<evidence type="ECO:0000313" key="1">
    <source>
        <dbReference type="EMBL" id="AOX17420.1"/>
    </source>
</evidence>
<sequence>MRAKQMRGFFVIAGLLLSAEAGAHGHGFIVRREWVVRPKPNLVLHPISWMPEKLPPLPSGWKFVGDPTKFLNNEKPAGPPPLESANNVPTPVEAPMERGAYVVADTHRLWFPLERETAVAAFREGDEILLVAGGAHELSNVSAENDVTGWKSQVLPHATLIRIAWTASRPAFVYPSTQNGQSGWQVSDNVDAMATMAMEARQKGETIIFDAPAMVGRNQTLQIDDPRSGRRLLVGLTPYRPRLVSTTFHGPGFVVTPSLAGVVVRADADSLELRALPDGFVLDAVGENAVPVRLTPISPALDGENLALTSASPEILRENYRRAWTRAALSAPGARFDARITAARAALALGDAVNADAILQTALRDNPEGIARPGVAFLHRAVAILHGREEELPDEADDNSAEAQLWRGYRDVIERREAPEEKSENARIAALLSAGLPILRSYPAPLRQVMQPVSSEWIARYGDKMEQERLRNIPQEPAMELAQALANASLHPKEAMPQLERISRDADIVKAARAREAFLRASFIAHSKPPADIADALEMMRPSARIAGREVPVRLLQVQAFIAAHQWESAQRKLQELHHDEPQWSDQLMIADAALDHALMSDDKQANETPQNLAARLIALQSRAENASDIGRREELLQALADCLKSLGMVKRETEVLQKLLPLASQPGKRRTLVQRLARDLLQQNNTKAAADLLSENADTSEETAVLQAHVLLAQNDPSSADRVLSAWTGEEASELRADIAERQQDWSKAVSVLKAQPLFHMTPLGGLTFAQQYQVVRLGSDAVRADDRPLVAQLRHDQLSRITAPDLHHLFDMLTRPKVNLAQTAMLEP</sequence>
<keyword evidence="2" id="KW-1185">Reference proteome</keyword>
<gene>
    <name evidence="1" type="ORF">A0U89_10030</name>
</gene>
<dbReference type="eggNOG" id="COG0457">
    <property type="taxonomic scope" value="Bacteria"/>
</dbReference>
<dbReference type="STRING" id="153496.A0U89_10030"/>
<organism evidence="1 2">
    <name type="scientific">Kozakia baliensis</name>
    <dbReference type="NCBI Taxonomy" id="153496"/>
    <lineage>
        <taxon>Bacteria</taxon>
        <taxon>Pseudomonadati</taxon>
        <taxon>Pseudomonadota</taxon>
        <taxon>Alphaproteobacteria</taxon>
        <taxon>Acetobacterales</taxon>
        <taxon>Acetobacteraceae</taxon>
        <taxon>Kozakia</taxon>
    </lineage>
</organism>